<reference evidence="2" key="2">
    <citation type="journal article" date="2017" name="Front. Cell. Infect. Microbiol.">
        <title>Analysis of the Salivary Gland Transcriptome of Unfed and Partially Fed Amblyomma sculptum Ticks and Descriptive Proteome of the Saliva.</title>
        <authorList>
            <person name="Esteves E."/>
            <person name="Maruyama S.R."/>
            <person name="Kawahara R."/>
            <person name="Fujita A."/>
            <person name="Martins L.A."/>
            <person name="Righi A.A."/>
            <person name="Costa F.B."/>
            <person name="Palmisano G."/>
            <person name="Labruna M.B."/>
            <person name="Sa-Nunes A."/>
            <person name="Ribeiro J.M.C."/>
            <person name="Fogaca A.C."/>
        </authorList>
    </citation>
    <scope>NUCLEOTIDE SEQUENCE</scope>
</reference>
<evidence type="ECO:0000256" key="1">
    <source>
        <dbReference type="SAM" id="MobiDB-lite"/>
    </source>
</evidence>
<proteinExistence type="evidence at transcript level"/>
<dbReference type="AlphaFoldDB" id="A0A1E1XPZ7"/>
<dbReference type="PANTHER" id="PTHR34153">
    <property type="entry name" value="SI:CH211-262H13.3-RELATED-RELATED"/>
    <property type="match status" value="1"/>
</dbReference>
<evidence type="ECO:0008006" key="3">
    <source>
        <dbReference type="Google" id="ProtNLM"/>
    </source>
</evidence>
<dbReference type="EMBL" id="GFAA01002090">
    <property type="protein sequence ID" value="JAU01345.1"/>
    <property type="molecule type" value="mRNA"/>
</dbReference>
<sequence>MYHIVDFIEEGTVELVPATWVEGEVCAWPPGPGSKANLIKTCQAPCENWKTFKVSIKASFEKYEDGRRKLDLAQYTSDLESEQEIKKRRVQRPGRYMDDDTFDGPPLPHNFPRGPAQCTAVNVSEDEAPLKSTEGSQQGDEDQETSLSQAFEAEVCSTGHSQASMANQQQQAPRQKKQLLDEDFKQEVLTRLAVLRVVQKQHGELLLGLCNSSTTREAAVADTPTIKQPFEDAQQLVHFDSGLSQSTKAILIHDFTAIGGTTPESCTRRILRSVMVDKVASLFSFHGKKGKLAFSDLQICSCIVAAVKAVHSCNDHQVETAIKDWLRHAPARHRGSSEKPSGHLPPSGP</sequence>
<evidence type="ECO:0000313" key="2">
    <source>
        <dbReference type="EMBL" id="JAU01345.1"/>
    </source>
</evidence>
<dbReference type="PANTHER" id="PTHR34153:SF2">
    <property type="entry name" value="SI:CH211-262H13.3-RELATED"/>
    <property type="match status" value="1"/>
</dbReference>
<name>A0A1E1XPZ7_AMBSC</name>
<reference evidence="2" key="1">
    <citation type="submission" date="2016-09" db="EMBL/GenBank/DDBJ databases">
        <authorList>
            <person name="Capua I."/>
            <person name="De Benedictis P."/>
            <person name="Joannis T."/>
            <person name="Lombin L.H."/>
            <person name="Cattoli G."/>
        </authorList>
    </citation>
    <scope>NUCLEOTIDE SEQUENCE</scope>
</reference>
<accession>A0A1E1XPZ7</accession>
<organism evidence="2">
    <name type="scientific">Amblyomma sculptum</name>
    <name type="common">Tick</name>
    <dbReference type="NCBI Taxonomy" id="1581419"/>
    <lineage>
        <taxon>Eukaryota</taxon>
        <taxon>Metazoa</taxon>
        <taxon>Ecdysozoa</taxon>
        <taxon>Arthropoda</taxon>
        <taxon>Chelicerata</taxon>
        <taxon>Arachnida</taxon>
        <taxon>Acari</taxon>
        <taxon>Parasitiformes</taxon>
        <taxon>Ixodida</taxon>
        <taxon>Ixodoidea</taxon>
        <taxon>Ixodidae</taxon>
        <taxon>Amblyomminae</taxon>
        <taxon>Amblyomma</taxon>
    </lineage>
</organism>
<protein>
    <recommendedName>
        <fullName evidence="3">DUF4806 domain-containing protein</fullName>
    </recommendedName>
</protein>
<feature type="region of interest" description="Disordered" evidence="1">
    <location>
        <begin position="83"/>
        <end position="177"/>
    </location>
</feature>
<feature type="region of interest" description="Disordered" evidence="1">
    <location>
        <begin position="330"/>
        <end position="349"/>
    </location>
</feature>
<feature type="compositionally biased region" description="Low complexity" evidence="1">
    <location>
        <begin position="161"/>
        <end position="173"/>
    </location>
</feature>